<sequence>MSRGRPARLRREAAASPATPDVSAFAHDEPARRYTPGGARREAADGCFRRNSPPRTADRPLAPNGAGFGRSRGGLPYLPAKEAAQAELQVKARIRKLLVALREAFWLLPASMTIAGVLLAAALTRIDASASLPDWLRRSAWIYDGGGEGARTLLGAVSSSTISVAGTVFSITIAALSLAANQMGPRLLRNFTRDRGNQFTLGAFLGTFAYALTVLRTVRSAEGSEFVPHLALGVGLVLALICVGTLIYFVGHMAGRINVDTVIGLVSEDMCAAIEAAAVEAPQPEPPSASFWRDAVAIADSRRGYLQQLDERGLAKWAANHGVALRMLVRPGEYVFQGAPIALATREVEGAAAAIRKATALSSTRDESPQLEFAARQLVEVAIRALSPSINDPHTAVSVVDRLGGALCQLAPLRLRSGVSLREGEPVLVVPNIDYDGLVDAMFHEIRQNGARSPVVLARILDVLAVVASCERDAARLAALRRHADLVLAEAGRSIALPEDLDVVRRRHGAFEAMTQRGPTGYLEAMAS</sequence>
<feature type="compositionally biased region" description="Basic and acidic residues" evidence="1">
    <location>
        <begin position="39"/>
        <end position="48"/>
    </location>
</feature>
<keyword evidence="4" id="KW-1185">Reference proteome</keyword>
<dbReference type="EMBL" id="CP023737">
    <property type="protein sequence ID" value="ATQ68475.1"/>
    <property type="molecule type" value="Genomic_DNA"/>
</dbReference>
<evidence type="ECO:0000313" key="3">
    <source>
        <dbReference type="EMBL" id="ATQ68475.1"/>
    </source>
</evidence>
<feature type="transmembrane region" description="Helical" evidence="2">
    <location>
        <begin position="199"/>
        <end position="218"/>
    </location>
</feature>
<name>A0A2D2D0G0_METT3</name>
<accession>A0A2D2D0G0</accession>
<dbReference type="InterPro" id="IPR018723">
    <property type="entry name" value="DUF2254_membrane"/>
</dbReference>
<dbReference type="STRING" id="595536.GCA_000178815_02814"/>
<dbReference type="KEGG" id="mtw:CQW49_11750"/>
<proteinExistence type="predicted"/>
<keyword evidence="2" id="KW-0472">Membrane</keyword>
<protein>
    <submittedName>
        <fullName evidence="3">DUF2254 domain-containing protein</fullName>
    </submittedName>
</protein>
<reference evidence="4" key="1">
    <citation type="submission" date="2017-10" db="EMBL/GenBank/DDBJ databases">
        <title>Completed PacBio SMRT sequence of Methylosinus trichosporium OB3b reveals presence of a third large plasmid.</title>
        <authorList>
            <person name="Charles T.C."/>
            <person name="Lynch M.D.J."/>
            <person name="Heil J.R."/>
            <person name="Cheng J."/>
        </authorList>
    </citation>
    <scope>NUCLEOTIDE SEQUENCE [LARGE SCALE GENOMIC DNA]</scope>
    <source>
        <strain evidence="4">OB3b</strain>
    </source>
</reference>
<dbReference type="Proteomes" id="UP000230709">
    <property type="component" value="Chromosome"/>
</dbReference>
<keyword evidence="2" id="KW-1133">Transmembrane helix</keyword>
<gene>
    <name evidence="3" type="ORF">CQW49_11750</name>
</gene>
<feature type="region of interest" description="Disordered" evidence="1">
    <location>
        <begin position="1"/>
        <end position="66"/>
    </location>
</feature>
<keyword evidence="2" id="KW-0812">Transmembrane</keyword>
<organism evidence="3 4">
    <name type="scientific">Methylosinus trichosporium (strain ATCC 35070 / NCIMB 11131 / UNIQEM 75 / OB3b)</name>
    <dbReference type="NCBI Taxonomy" id="595536"/>
    <lineage>
        <taxon>Bacteria</taxon>
        <taxon>Pseudomonadati</taxon>
        <taxon>Pseudomonadota</taxon>
        <taxon>Alphaproteobacteria</taxon>
        <taxon>Hyphomicrobiales</taxon>
        <taxon>Methylocystaceae</taxon>
        <taxon>Methylosinus</taxon>
    </lineage>
</organism>
<evidence type="ECO:0000256" key="1">
    <source>
        <dbReference type="SAM" id="MobiDB-lite"/>
    </source>
</evidence>
<feature type="transmembrane region" description="Helical" evidence="2">
    <location>
        <begin position="153"/>
        <end position="178"/>
    </location>
</feature>
<feature type="transmembrane region" description="Helical" evidence="2">
    <location>
        <begin position="230"/>
        <end position="250"/>
    </location>
</feature>
<evidence type="ECO:0000313" key="4">
    <source>
        <dbReference type="Proteomes" id="UP000230709"/>
    </source>
</evidence>
<dbReference type="AlphaFoldDB" id="A0A2D2D0G0"/>
<dbReference type="Pfam" id="PF10011">
    <property type="entry name" value="DUF2254"/>
    <property type="match status" value="1"/>
</dbReference>
<feature type="transmembrane region" description="Helical" evidence="2">
    <location>
        <begin position="104"/>
        <end position="126"/>
    </location>
</feature>
<evidence type="ECO:0000256" key="2">
    <source>
        <dbReference type="SAM" id="Phobius"/>
    </source>
</evidence>